<dbReference type="Gene3D" id="3.30.420.10">
    <property type="entry name" value="Ribonuclease H-like superfamily/Ribonuclease H"/>
    <property type="match status" value="1"/>
</dbReference>
<evidence type="ECO:0000256" key="1">
    <source>
        <dbReference type="SAM" id="MobiDB-lite"/>
    </source>
</evidence>
<protein>
    <submittedName>
        <fullName evidence="2">Uncharacterized protein</fullName>
    </submittedName>
</protein>
<dbReference type="EMBL" id="CAJNOC010007489">
    <property type="protein sequence ID" value="CAF1099899.1"/>
    <property type="molecule type" value="Genomic_DNA"/>
</dbReference>
<dbReference type="AlphaFoldDB" id="A0A814P0H5"/>
<comment type="caution">
    <text evidence="2">The sequence shown here is derived from an EMBL/GenBank/DDBJ whole genome shotgun (WGS) entry which is preliminary data.</text>
</comment>
<gene>
    <name evidence="2" type="ORF">OXX778_LOCUS21094</name>
</gene>
<name>A0A814P0H5_9BILA</name>
<sequence length="370" mass="41791">MAFAYNTAVHNTTGVTPFEVVYGRRPKLHVDLMFPCPELDVNLDVESYTQKIRTDLLKCYETVARNSDSKVSKIKFYADRNVRPAQYNSYVEDSEIVPNEKSEHLEKDLDVTVADKAEPVKQMQIGLEPEPCIQDEPIDINLGIDVYGAKSVEAESSVEISEVDADFEPNYYLEKQIESAQRADLLAGEEASQRRILVMSMQQLCQMKHIPLEVRLEPRQGMRNVTRMAIEEWLWRNGGQERGGLLRCSFVERRPSPIIFMAMVQLHQNEWLLDMVRNTAFDGQLMNCGPENFTTCWVPMITQPDPAPIPSTRPSQVQQQPAPEPPAAAAPVPIGPHDEAPNQEQLGAAIPIESEDEDQAFVDVVPELEQ</sequence>
<dbReference type="InterPro" id="IPR036397">
    <property type="entry name" value="RNaseH_sf"/>
</dbReference>
<organism evidence="2 3">
    <name type="scientific">Brachionus calyciflorus</name>
    <dbReference type="NCBI Taxonomy" id="104777"/>
    <lineage>
        <taxon>Eukaryota</taxon>
        <taxon>Metazoa</taxon>
        <taxon>Spiralia</taxon>
        <taxon>Gnathifera</taxon>
        <taxon>Rotifera</taxon>
        <taxon>Eurotatoria</taxon>
        <taxon>Monogononta</taxon>
        <taxon>Pseudotrocha</taxon>
        <taxon>Ploima</taxon>
        <taxon>Brachionidae</taxon>
        <taxon>Brachionus</taxon>
    </lineage>
</organism>
<feature type="region of interest" description="Disordered" evidence="1">
    <location>
        <begin position="304"/>
        <end position="348"/>
    </location>
</feature>
<reference evidence="2" key="1">
    <citation type="submission" date="2021-02" db="EMBL/GenBank/DDBJ databases">
        <authorList>
            <person name="Nowell W R."/>
        </authorList>
    </citation>
    <scope>NUCLEOTIDE SEQUENCE</scope>
    <source>
        <strain evidence="2">Ploen Becks lab</strain>
    </source>
</reference>
<dbReference type="OrthoDB" id="8948897at2759"/>
<evidence type="ECO:0000313" key="2">
    <source>
        <dbReference type="EMBL" id="CAF1099899.1"/>
    </source>
</evidence>
<evidence type="ECO:0000313" key="3">
    <source>
        <dbReference type="Proteomes" id="UP000663879"/>
    </source>
</evidence>
<accession>A0A814P0H5</accession>
<dbReference type="GO" id="GO:0003676">
    <property type="term" value="F:nucleic acid binding"/>
    <property type="evidence" value="ECO:0007669"/>
    <property type="project" value="InterPro"/>
</dbReference>
<proteinExistence type="predicted"/>
<dbReference type="Proteomes" id="UP000663879">
    <property type="component" value="Unassembled WGS sequence"/>
</dbReference>
<keyword evidence="3" id="KW-1185">Reference proteome</keyword>